<evidence type="ECO:0000259" key="1">
    <source>
        <dbReference type="Pfam" id="PF06114"/>
    </source>
</evidence>
<proteinExistence type="predicted"/>
<comment type="caution">
    <text evidence="2">The sequence shown here is derived from an EMBL/GenBank/DDBJ whole genome shotgun (WGS) entry which is preliminary data.</text>
</comment>
<reference evidence="2 3" key="1">
    <citation type="submission" date="2018-08" db="EMBL/GenBank/DDBJ databases">
        <title>A genome reference for cultivated species of the human gut microbiota.</title>
        <authorList>
            <person name="Zou Y."/>
            <person name="Xue W."/>
            <person name="Luo G."/>
        </authorList>
    </citation>
    <scope>NUCLEOTIDE SEQUENCE [LARGE SCALE GENOMIC DNA]</scope>
    <source>
        <strain evidence="2 3">AM25-6</strain>
    </source>
</reference>
<dbReference type="Proteomes" id="UP000261212">
    <property type="component" value="Unassembled WGS sequence"/>
</dbReference>
<name>A0A3E3DUI2_9FIRM</name>
<protein>
    <submittedName>
        <fullName evidence="2">ImmA/IrrE family metallo-endopeptidase</fullName>
    </submittedName>
</protein>
<dbReference type="Pfam" id="PF06114">
    <property type="entry name" value="Peptidase_M78"/>
    <property type="match status" value="1"/>
</dbReference>
<dbReference type="InterPro" id="IPR010359">
    <property type="entry name" value="IrrE_HExxH"/>
</dbReference>
<evidence type="ECO:0000313" key="3">
    <source>
        <dbReference type="Proteomes" id="UP000261212"/>
    </source>
</evidence>
<dbReference type="RefSeq" id="WP_117532883.1">
    <property type="nucleotide sequence ID" value="NZ_QUSM01000009.1"/>
</dbReference>
<organism evidence="2 3">
    <name type="scientific">Anaerofustis stercorihominis</name>
    <dbReference type="NCBI Taxonomy" id="214853"/>
    <lineage>
        <taxon>Bacteria</taxon>
        <taxon>Bacillati</taxon>
        <taxon>Bacillota</taxon>
        <taxon>Clostridia</taxon>
        <taxon>Eubacteriales</taxon>
        <taxon>Eubacteriaceae</taxon>
        <taxon>Anaerofustis</taxon>
    </lineage>
</organism>
<dbReference type="EMBL" id="QUSM01000009">
    <property type="protein sequence ID" value="RGD72947.1"/>
    <property type="molecule type" value="Genomic_DNA"/>
</dbReference>
<dbReference type="InterPro" id="IPR052345">
    <property type="entry name" value="Rad_response_metalloprotease"/>
</dbReference>
<dbReference type="AlphaFoldDB" id="A0A3E3DUI2"/>
<evidence type="ECO:0000313" key="2">
    <source>
        <dbReference type="EMBL" id="RGD72947.1"/>
    </source>
</evidence>
<dbReference type="PANTHER" id="PTHR43236">
    <property type="entry name" value="ANTITOXIN HIGA1"/>
    <property type="match status" value="1"/>
</dbReference>
<gene>
    <name evidence="2" type="ORF">DW687_11955</name>
</gene>
<sequence length="175" mass="20669">MEKSKYFKIRNLAWEVLVKQKADKLPINIVQICNNMGITVRRFKGDFDGYNLERNNNIFIFYNEAIKNPGRIRFTIAHELGHILLNQFDLTYEEKEKEADMFAARILVPLGVIQEIGVTSPEEIMKLCKVSYTVASKRYYRLLKVRPRNKFKTNQLEKQLVKNFEGYIKDQKESK</sequence>
<dbReference type="Gene3D" id="1.10.10.2910">
    <property type="match status" value="1"/>
</dbReference>
<feature type="domain" description="IrrE N-terminal-like" evidence="1">
    <location>
        <begin position="34"/>
        <end position="138"/>
    </location>
</feature>
<accession>A0A3E3DUI2</accession>
<dbReference type="PANTHER" id="PTHR43236:SF1">
    <property type="entry name" value="BLL7220 PROTEIN"/>
    <property type="match status" value="1"/>
</dbReference>